<dbReference type="SUPFAM" id="SSF52058">
    <property type="entry name" value="L domain-like"/>
    <property type="match status" value="4"/>
</dbReference>
<feature type="signal peptide" evidence="13">
    <location>
        <begin position="1"/>
        <end position="27"/>
    </location>
</feature>
<evidence type="ECO:0000259" key="14">
    <source>
        <dbReference type="Pfam" id="PF08263"/>
    </source>
</evidence>
<evidence type="ECO:0000256" key="11">
    <source>
        <dbReference type="SAM" id="MobiDB-lite"/>
    </source>
</evidence>
<dbReference type="SMART" id="SM00369">
    <property type="entry name" value="LRR_TYP"/>
    <property type="match status" value="9"/>
</dbReference>
<keyword evidence="4" id="KW-0433">Leucine-rich repeat</keyword>
<dbReference type="InterPro" id="IPR046956">
    <property type="entry name" value="RLP23-like"/>
</dbReference>
<evidence type="ECO:0000256" key="4">
    <source>
        <dbReference type="ARBA" id="ARBA00022614"/>
    </source>
</evidence>
<protein>
    <recommendedName>
        <fullName evidence="14">Leucine-rich repeat-containing N-terminal plant-type domain-containing protein</fullName>
    </recommendedName>
</protein>
<sequence>MMSALNPSHATLFLVLIFSFKLSQCVAKNTIFCPEIEKQSLVNFKISLKDPGHTLLSWDSEVNCCKWRGVVCNNLTGHVHQLHLQSNPYTFQGLSGKLNPSLLNLKYLRYLDLSLNNFGETIPSFIGSFTYLEYLNLSLAGFHGKIPHTLGNLSHLYTLDLAGDPNDGLLDLVKYRNQLDGDRLEWLSGLSKLEHLNMNCANLSRATNWPQVINTVPSLLQLHFQYCRLEYAASLNDVNITSLEFLDLSMNYNFNSTLVPSWIFQLSNLLYLDIHWNFYIGPIPTISNATKLQHIDLSNNDFNSSIPDWPFLCKDLEFFSLSGNLQGTIPNAIGNLTSLETLDLGGSRLSGKIPREIFNLCKLKQLVLSDNELQGEIADSFGNMSECFLQALEVLELNDNQFSGQLTDAFGEFKRLRVLRLSGNSLSGAIPISLGKLASVESLFLHNNKFSGNLPESLGQLSNLRQLLIEDNMLEGVVSEAHFANLTKLERILASRNRLTLRVGANWIPPFKLWDLELGSWNLGESSQILSWLETQKEELWDLDLSNTGISGNIPGWIWEIQFDYLNLSHNQLQGKIPHIGGAEYVYLSCNQFSGSLPPIIEFMKELDLSNNSFSGGMSHFLCNGTYETYELEILHLGGNQLDGELPDCWMKWPALIYLNLGDNNISRSIPNSFGYLSDLESLNLYGNKFSSHIPSSMRNCTQLLKIDLARNDLNGSIPTWMGTTLLKLQFLILRSNKLSGEIPPTLCHLNSLQILDFSDNKLSGIIPRCVDNFTAMATKRSLDSQRASYSDRGDLIDSASIDMKGSELQYDTILYLVTTIDLSQNNLSGDIPKEFTSLVELRSLNLSQNNFTGSIPEKIGDMKQLESLDFSRNSLSGQIPSSFTLISSLSHLNLSYNNLSGKIPQGTQLQGFDASSFIGNNLCGPPSTSNCDRDGDEVRPGHKDEDGSDDSKIEWVYVFLSSGYAVGLAIVCSVLVLNKPWREAYFGWLECLWDNLYVFFYVNWRRLFKPSTAFSE</sequence>
<dbReference type="AlphaFoldDB" id="A0AAD4JKP2"/>
<comment type="caution">
    <text evidence="15">The sequence shown here is derived from an EMBL/GenBank/DDBJ whole genome shotgun (WGS) entry which is preliminary data.</text>
</comment>
<dbReference type="GO" id="GO:0051707">
    <property type="term" value="P:response to other organism"/>
    <property type="evidence" value="ECO:0007669"/>
    <property type="project" value="UniProtKB-ARBA"/>
</dbReference>
<keyword evidence="5 12" id="KW-0812">Transmembrane</keyword>
<feature type="compositionally biased region" description="Basic and acidic residues" evidence="11">
    <location>
        <begin position="932"/>
        <end position="949"/>
    </location>
</feature>
<dbReference type="FunFam" id="3.80.10.10:FF:000095">
    <property type="entry name" value="LRR receptor-like serine/threonine-protein kinase GSO1"/>
    <property type="match status" value="2"/>
</dbReference>
<proteinExistence type="inferred from homology"/>
<evidence type="ECO:0000313" key="15">
    <source>
        <dbReference type="EMBL" id="KAH6835236.1"/>
    </source>
</evidence>
<evidence type="ECO:0000256" key="3">
    <source>
        <dbReference type="ARBA" id="ARBA00022475"/>
    </source>
</evidence>
<evidence type="ECO:0000256" key="5">
    <source>
        <dbReference type="ARBA" id="ARBA00022692"/>
    </source>
</evidence>
<dbReference type="Proteomes" id="UP001190926">
    <property type="component" value="Unassembled WGS sequence"/>
</dbReference>
<dbReference type="PROSITE" id="PS51450">
    <property type="entry name" value="LRR"/>
    <property type="match status" value="2"/>
</dbReference>
<feature type="chain" id="PRO_5041993942" description="Leucine-rich repeat-containing N-terminal plant-type domain-containing protein" evidence="13">
    <location>
        <begin position="28"/>
        <end position="1017"/>
    </location>
</feature>
<dbReference type="InterPro" id="IPR003591">
    <property type="entry name" value="Leu-rich_rpt_typical-subtyp"/>
</dbReference>
<keyword evidence="16" id="KW-1185">Reference proteome</keyword>
<feature type="region of interest" description="Disordered" evidence="11">
    <location>
        <begin position="929"/>
        <end position="949"/>
    </location>
</feature>
<keyword evidence="10" id="KW-0325">Glycoprotein</keyword>
<dbReference type="GO" id="GO:0005886">
    <property type="term" value="C:plasma membrane"/>
    <property type="evidence" value="ECO:0007669"/>
    <property type="project" value="UniProtKB-SubCell"/>
</dbReference>
<keyword evidence="6 13" id="KW-0732">Signal</keyword>
<feature type="transmembrane region" description="Helical" evidence="12">
    <location>
        <begin position="956"/>
        <end position="978"/>
    </location>
</feature>
<comment type="similarity">
    <text evidence="2">Belongs to the RLP family.</text>
</comment>
<keyword evidence="9 12" id="KW-0472">Membrane</keyword>
<evidence type="ECO:0000256" key="8">
    <source>
        <dbReference type="ARBA" id="ARBA00022989"/>
    </source>
</evidence>
<dbReference type="InterPro" id="IPR032675">
    <property type="entry name" value="LRR_dom_sf"/>
</dbReference>
<gene>
    <name evidence="15" type="ORF">C2S53_012400</name>
</gene>
<evidence type="ECO:0000256" key="1">
    <source>
        <dbReference type="ARBA" id="ARBA00004251"/>
    </source>
</evidence>
<organism evidence="15 16">
    <name type="scientific">Perilla frutescens var. hirtella</name>
    <name type="common">Perilla citriodora</name>
    <name type="synonym">Perilla setoyensis</name>
    <dbReference type="NCBI Taxonomy" id="608512"/>
    <lineage>
        <taxon>Eukaryota</taxon>
        <taxon>Viridiplantae</taxon>
        <taxon>Streptophyta</taxon>
        <taxon>Embryophyta</taxon>
        <taxon>Tracheophyta</taxon>
        <taxon>Spermatophyta</taxon>
        <taxon>Magnoliopsida</taxon>
        <taxon>eudicotyledons</taxon>
        <taxon>Gunneridae</taxon>
        <taxon>Pentapetalae</taxon>
        <taxon>asterids</taxon>
        <taxon>lamiids</taxon>
        <taxon>Lamiales</taxon>
        <taxon>Lamiaceae</taxon>
        <taxon>Nepetoideae</taxon>
        <taxon>Elsholtzieae</taxon>
        <taxon>Perilla</taxon>
    </lineage>
</organism>
<feature type="domain" description="Leucine-rich repeat-containing N-terminal plant-type" evidence="14">
    <location>
        <begin position="37"/>
        <end position="73"/>
    </location>
</feature>
<dbReference type="Pfam" id="PF13855">
    <property type="entry name" value="LRR_8"/>
    <property type="match status" value="2"/>
</dbReference>
<keyword evidence="3" id="KW-1003">Cell membrane</keyword>
<dbReference type="PANTHER" id="PTHR48063:SF98">
    <property type="entry name" value="LRR RECEPTOR-LIKE SERINE_THREONINE-PROTEIN KINASE FLS2"/>
    <property type="match status" value="1"/>
</dbReference>
<evidence type="ECO:0000256" key="6">
    <source>
        <dbReference type="ARBA" id="ARBA00022729"/>
    </source>
</evidence>
<name>A0AAD4JKP2_PERFH</name>
<dbReference type="Gene3D" id="3.80.10.10">
    <property type="entry name" value="Ribonuclease Inhibitor"/>
    <property type="match status" value="6"/>
</dbReference>
<keyword evidence="8 12" id="KW-1133">Transmembrane helix</keyword>
<evidence type="ECO:0000256" key="13">
    <source>
        <dbReference type="SAM" id="SignalP"/>
    </source>
</evidence>
<evidence type="ECO:0000313" key="16">
    <source>
        <dbReference type="Proteomes" id="UP001190926"/>
    </source>
</evidence>
<dbReference type="Pfam" id="PF00560">
    <property type="entry name" value="LRR_1"/>
    <property type="match status" value="11"/>
</dbReference>
<dbReference type="InterPro" id="IPR013210">
    <property type="entry name" value="LRR_N_plant-typ"/>
</dbReference>
<dbReference type="EMBL" id="SDAM02000037">
    <property type="protein sequence ID" value="KAH6835236.1"/>
    <property type="molecule type" value="Genomic_DNA"/>
</dbReference>
<keyword evidence="7" id="KW-0677">Repeat</keyword>
<dbReference type="InterPro" id="IPR001611">
    <property type="entry name" value="Leu-rich_rpt"/>
</dbReference>
<evidence type="ECO:0000256" key="9">
    <source>
        <dbReference type="ARBA" id="ARBA00023136"/>
    </source>
</evidence>
<comment type="subcellular location">
    <subcellularLocation>
        <location evidence="1">Cell membrane</location>
        <topology evidence="1">Single-pass type I membrane protein</topology>
    </subcellularLocation>
</comment>
<evidence type="ECO:0000256" key="7">
    <source>
        <dbReference type="ARBA" id="ARBA00022737"/>
    </source>
</evidence>
<dbReference type="GO" id="GO:0006952">
    <property type="term" value="P:defense response"/>
    <property type="evidence" value="ECO:0007669"/>
    <property type="project" value="UniProtKB-ARBA"/>
</dbReference>
<dbReference type="PANTHER" id="PTHR48063">
    <property type="entry name" value="LRR RECEPTOR-LIKE KINASE"/>
    <property type="match status" value="1"/>
</dbReference>
<evidence type="ECO:0000256" key="2">
    <source>
        <dbReference type="ARBA" id="ARBA00009592"/>
    </source>
</evidence>
<evidence type="ECO:0000256" key="10">
    <source>
        <dbReference type="ARBA" id="ARBA00023180"/>
    </source>
</evidence>
<dbReference type="FunFam" id="3.80.10.10:FF:000111">
    <property type="entry name" value="LRR receptor-like serine/threonine-protein kinase ERECTA"/>
    <property type="match status" value="1"/>
</dbReference>
<reference evidence="15 16" key="1">
    <citation type="journal article" date="2021" name="Nat. Commun.">
        <title>Incipient diploidization of the medicinal plant Perilla within 10,000 years.</title>
        <authorList>
            <person name="Zhang Y."/>
            <person name="Shen Q."/>
            <person name="Leng L."/>
            <person name="Zhang D."/>
            <person name="Chen S."/>
            <person name="Shi Y."/>
            <person name="Ning Z."/>
            <person name="Chen S."/>
        </authorList>
    </citation>
    <scope>NUCLEOTIDE SEQUENCE [LARGE SCALE GENOMIC DNA]</scope>
    <source>
        <strain evidence="16">cv. PC099</strain>
    </source>
</reference>
<dbReference type="Pfam" id="PF08263">
    <property type="entry name" value="LRRNT_2"/>
    <property type="match status" value="1"/>
</dbReference>
<accession>A0AAD4JKP2</accession>
<evidence type="ECO:0000256" key="12">
    <source>
        <dbReference type="SAM" id="Phobius"/>
    </source>
</evidence>